<evidence type="ECO:0000313" key="2">
    <source>
        <dbReference type="Proteomes" id="UP000324897"/>
    </source>
</evidence>
<evidence type="ECO:0008006" key="3">
    <source>
        <dbReference type="Google" id="ProtNLM"/>
    </source>
</evidence>
<dbReference type="Proteomes" id="UP000324897">
    <property type="component" value="Chromosome 3"/>
</dbReference>
<evidence type="ECO:0000313" key="1">
    <source>
        <dbReference type="EMBL" id="TVU11528.1"/>
    </source>
</evidence>
<keyword evidence="2" id="KW-1185">Reference proteome</keyword>
<dbReference type="EMBL" id="RWGY01000039">
    <property type="protein sequence ID" value="TVU11528.1"/>
    <property type="molecule type" value="Genomic_DNA"/>
</dbReference>
<organism evidence="1 2">
    <name type="scientific">Eragrostis curvula</name>
    <name type="common">weeping love grass</name>
    <dbReference type="NCBI Taxonomy" id="38414"/>
    <lineage>
        <taxon>Eukaryota</taxon>
        <taxon>Viridiplantae</taxon>
        <taxon>Streptophyta</taxon>
        <taxon>Embryophyta</taxon>
        <taxon>Tracheophyta</taxon>
        <taxon>Spermatophyta</taxon>
        <taxon>Magnoliopsida</taxon>
        <taxon>Liliopsida</taxon>
        <taxon>Poales</taxon>
        <taxon>Poaceae</taxon>
        <taxon>PACMAD clade</taxon>
        <taxon>Chloridoideae</taxon>
        <taxon>Eragrostideae</taxon>
        <taxon>Eragrostidinae</taxon>
        <taxon>Eragrostis</taxon>
    </lineage>
</organism>
<sequence>MSEMNIGWGNGVTGCVDVGAAVVAPVVAPAPVPPAGGGFRPPMRWTTVNSGFVLRRICDLVGKGARTDKGFKEVHVNQVAKLLKEFSGADVTATQVYNHLRKWRQRWGKDHPKDAEFLNRPIEFYQQMQIAFGSTMATGRFAMGSGEPLGVPSGFGDSEGVKIEGADAAVNKGDGVFPSADKAEQAEVSKAPDVVVGGKRKRCDMSEEEVLLVTNMTDAVNNVAAALRETGPAHVDDDLYDAVMGAAGFTEEALMVVYSHLLDNKAQGRGYIKMNEPHRVLWLRTWLGKHYYI</sequence>
<comment type="caution">
    <text evidence="1">The sequence shown here is derived from an EMBL/GenBank/DDBJ whole genome shotgun (WGS) entry which is preliminary data.</text>
</comment>
<protein>
    <recommendedName>
        <fullName evidence="3">Myb/SANT-like domain-containing protein</fullName>
    </recommendedName>
</protein>
<dbReference type="AlphaFoldDB" id="A0A5J9TKR8"/>
<feature type="non-terminal residue" evidence="1">
    <location>
        <position position="1"/>
    </location>
</feature>
<proteinExistence type="predicted"/>
<dbReference type="Gramene" id="TVU11528">
    <property type="protein sequence ID" value="TVU11528"/>
    <property type="gene ID" value="EJB05_45120"/>
</dbReference>
<name>A0A5J9TKR8_9POAL</name>
<dbReference type="PANTHER" id="PTHR47127">
    <property type="entry name" value="10A19I.15"/>
    <property type="match status" value="1"/>
</dbReference>
<dbReference type="OrthoDB" id="613529at2759"/>
<gene>
    <name evidence="1" type="ORF">EJB05_45120</name>
</gene>
<accession>A0A5J9TKR8</accession>
<reference evidence="1 2" key="1">
    <citation type="journal article" date="2019" name="Sci. Rep.">
        <title>A high-quality genome of Eragrostis curvula grass provides insights into Poaceae evolution and supports new strategies to enhance forage quality.</title>
        <authorList>
            <person name="Carballo J."/>
            <person name="Santos B.A.C.M."/>
            <person name="Zappacosta D."/>
            <person name="Garbus I."/>
            <person name="Selva J.P."/>
            <person name="Gallo C.A."/>
            <person name="Diaz A."/>
            <person name="Albertini E."/>
            <person name="Caccamo M."/>
            <person name="Echenique V."/>
        </authorList>
    </citation>
    <scope>NUCLEOTIDE SEQUENCE [LARGE SCALE GENOMIC DNA]</scope>
    <source>
        <strain evidence="2">cv. Victoria</strain>
        <tissue evidence="1">Leaf</tissue>
    </source>
</reference>